<proteinExistence type="predicted"/>
<dbReference type="CDD" id="cd00093">
    <property type="entry name" value="HTH_XRE"/>
    <property type="match status" value="1"/>
</dbReference>
<dbReference type="Proteomes" id="UP000570678">
    <property type="component" value="Unassembled WGS sequence"/>
</dbReference>
<dbReference type="PROSITE" id="PS50943">
    <property type="entry name" value="HTH_CROC1"/>
    <property type="match status" value="1"/>
</dbReference>
<reference evidence="2 3" key="1">
    <citation type="submission" date="2020-04" db="EMBL/GenBank/DDBJ databases">
        <title>MicrobeNet Type strains.</title>
        <authorList>
            <person name="Nicholson A.C."/>
        </authorList>
    </citation>
    <scope>NUCLEOTIDE SEQUENCE [LARGE SCALE GENOMIC DNA]</scope>
    <source>
        <strain evidence="2 3">JCM 3332</strain>
    </source>
</reference>
<dbReference type="Pfam" id="PF13560">
    <property type="entry name" value="HTH_31"/>
    <property type="match status" value="1"/>
</dbReference>
<protein>
    <submittedName>
        <fullName evidence="2">Helix-turn-helix domain-containing protein</fullName>
    </submittedName>
</protein>
<dbReference type="AlphaFoldDB" id="A0A846YNI5"/>
<evidence type="ECO:0000259" key="1">
    <source>
        <dbReference type="PROSITE" id="PS50943"/>
    </source>
</evidence>
<evidence type="ECO:0000313" key="2">
    <source>
        <dbReference type="EMBL" id="NKY60645.1"/>
    </source>
</evidence>
<dbReference type="SMART" id="SM00530">
    <property type="entry name" value="HTH_XRE"/>
    <property type="match status" value="1"/>
</dbReference>
<dbReference type="InterPro" id="IPR010982">
    <property type="entry name" value="Lambda_DNA-bd_dom_sf"/>
</dbReference>
<accession>A0A846YNI5</accession>
<gene>
    <name evidence="2" type="ORF">HGA15_31810</name>
</gene>
<feature type="domain" description="HTH cro/C1-type" evidence="1">
    <location>
        <begin position="16"/>
        <end position="71"/>
    </location>
</feature>
<comment type="caution">
    <text evidence="2">The sequence shown here is derived from an EMBL/GenBank/DDBJ whole genome shotgun (WGS) entry which is preliminary data.</text>
</comment>
<sequence>MPPGSTLPRRALGRQLRKLRERNGFTATAASRIAETSPQTYGRLEDGRITKVTDMLLNTLANAYKATDTERRLLLALAQEIRTSSTNGGGWWRAYADGTVDSSVFPA</sequence>
<evidence type="ECO:0000313" key="3">
    <source>
        <dbReference type="Proteomes" id="UP000570678"/>
    </source>
</evidence>
<dbReference type="RefSeq" id="WP_168433979.1">
    <property type="nucleotide sequence ID" value="NZ_JAAXOT010000026.1"/>
</dbReference>
<dbReference type="Gene3D" id="1.10.260.40">
    <property type="entry name" value="lambda repressor-like DNA-binding domains"/>
    <property type="match status" value="1"/>
</dbReference>
<organism evidence="2 3">
    <name type="scientific">Nocardia flavorosea</name>
    <dbReference type="NCBI Taxonomy" id="53429"/>
    <lineage>
        <taxon>Bacteria</taxon>
        <taxon>Bacillati</taxon>
        <taxon>Actinomycetota</taxon>
        <taxon>Actinomycetes</taxon>
        <taxon>Mycobacteriales</taxon>
        <taxon>Nocardiaceae</taxon>
        <taxon>Nocardia</taxon>
    </lineage>
</organism>
<dbReference type="InterPro" id="IPR001387">
    <property type="entry name" value="Cro/C1-type_HTH"/>
</dbReference>
<dbReference type="GO" id="GO:0003677">
    <property type="term" value="F:DNA binding"/>
    <property type="evidence" value="ECO:0007669"/>
    <property type="project" value="InterPro"/>
</dbReference>
<dbReference type="SUPFAM" id="SSF47413">
    <property type="entry name" value="lambda repressor-like DNA-binding domains"/>
    <property type="match status" value="1"/>
</dbReference>
<dbReference type="EMBL" id="JAAXOT010000026">
    <property type="protein sequence ID" value="NKY60645.1"/>
    <property type="molecule type" value="Genomic_DNA"/>
</dbReference>
<name>A0A846YNI5_9NOCA</name>
<keyword evidence="3" id="KW-1185">Reference proteome</keyword>